<feature type="domain" description="Peptidase M14" evidence="5">
    <location>
        <begin position="253"/>
        <end position="553"/>
    </location>
</feature>
<dbReference type="GeneID" id="20802940"/>
<dbReference type="PROSITE" id="PS52035">
    <property type="entry name" value="PEPTIDASE_M14"/>
    <property type="match status" value="1"/>
</dbReference>
<comment type="cofactor">
    <cofactor evidence="1">
        <name>Zn(2+)</name>
        <dbReference type="ChEBI" id="CHEBI:29105"/>
    </cofactor>
</comment>
<evidence type="ECO:0000256" key="3">
    <source>
        <dbReference type="PROSITE-ProRule" id="PRU01379"/>
    </source>
</evidence>
<proteinExistence type="inferred from homology"/>
<dbReference type="GO" id="GO:0008270">
    <property type="term" value="F:zinc ion binding"/>
    <property type="evidence" value="ECO:0007669"/>
    <property type="project" value="InterPro"/>
</dbReference>
<gene>
    <name evidence="6" type="ORF">H257_00944</name>
</gene>
<dbReference type="OrthoDB" id="10253041at2759"/>
<dbReference type="GO" id="GO:0004181">
    <property type="term" value="F:metallocarboxypeptidase activity"/>
    <property type="evidence" value="ECO:0007669"/>
    <property type="project" value="InterPro"/>
</dbReference>
<protein>
    <recommendedName>
        <fullName evidence="5">Peptidase M14 domain-containing protein</fullName>
    </recommendedName>
</protein>
<evidence type="ECO:0000259" key="5">
    <source>
        <dbReference type="PROSITE" id="PS52035"/>
    </source>
</evidence>
<evidence type="ECO:0000313" key="6">
    <source>
        <dbReference type="EMBL" id="ETV87328.1"/>
    </source>
</evidence>
<dbReference type="InterPro" id="IPR050821">
    <property type="entry name" value="Cytosolic_carboxypeptidase"/>
</dbReference>
<feature type="region of interest" description="Disordered" evidence="4">
    <location>
        <begin position="55"/>
        <end position="92"/>
    </location>
</feature>
<dbReference type="PANTHER" id="PTHR12756">
    <property type="entry name" value="CYTOSOLIC CARBOXYPEPTIDASE"/>
    <property type="match status" value="1"/>
</dbReference>
<feature type="active site" description="Proton donor/acceptor" evidence="3">
    <location>
        <position position="517"/>
    </location>
</feature>
<dbReference type="Gene3D" id="2.60.40.3120">
    <property type="match status" value="1"/>
</dbReference>
<dbReference type="GO" id="GO:0006508">
    <property type="term" value="P:proteolysis"/>
    <property type="evidence" value="ECO:0007669"/>
    <property type="project" value="InterPro"/>
</dbReference>
<feature type="region of interest" description="Disordered" evidence="4">
    <location>
        <begin position="686"/>
        <end position="718"/>
    </location>
</feature>
<dbReference type="InterPro" id="IPR040626">
    <property type="entry name" value="Pepdidase_M14_N"/>
</dbReference>
<accession>W4H876</accession>
<dbReference type="VEuPathDB" id="FungiDB:H257_00944"/>
<evidence type="ECO:0000256" key="2">
    <source>
        <dbReference type="ARBA" id="ARBA00005988"/>
    </source>
</evidence>
<dbReference type="STRING" id="112090.W4H876"/>
<comment type="similarity">
    <text evidence="2 3">Belongs to the peptidase M14 family.</text>
</comment>
<evidence type="ECO:0000256" key="1">
    <source>
        <dbReference type="ARBA" id="ARBA00001947"/>
    </source>
</evidence>
<dbReference type="AlphaFoldDB" id="W4H876"/>
<organism evidence="6">
    <name type="scientific">Aphanomyces astaci</name>
    <name type="common">Crayfish plague agent</name>
    <dbReference type="NCBI Taxonomy" id="112090"/>
    <lineage>
        <taxon>Eukaryota</taxon>
        <taxon>Sar</taxon>
        <taxon>Stramenopiles</taxon>
        <taxon>Oomycota</taxon>
        <taxon>Saprolegniomycetes</taxon>
        <taxon>Saprolegniales</taxon>
        <taxon>Verrucalvaceae</taxon>
        <taxon>Aphanomyces</taxon>
    </lineage>
</organism>
<dbReference type="Gene3D" id="3.40.630.10">
    <property type="entry name" value="Zn peptidases"/>
    <property type="match status" value="1"/>
</dbReference>
<evidence type="ECO:0000256" key="4">
    <source>
        <dbReference type="SAM" id="MobiDB-lite"/>
    </source>
</evidence>
<dbReference type="Pfam" id="PF18027">
    <property type="entry name" value="Pepdidase_M14_N"/>
    <property type="match status" value="1"/>
</dbReference>
<sequence>MSKLKPRAQRTQSVPDVLSSPLPLYKLPAEAKVAKTGCPLRLQELPVVRHLLNSPTSPEPILVPTSPPTSTAVAPPIPLPVDDSDDDEDETTQRTTVYSYYDPALTHSEAASTLQFDSVFESGNLLRADRVRRIDHPIQHDDDAYHEYDLYIHPDINNSAYRQWFYFSVTNGLPGTSYRFAIVNLAKSAALFKVGLQPVVYSELDAADNNVGWRHRGHSISYEASTRHEGANTLSFTYTFDRPGDRVYFACIQPYTYTDLQEYLDALGNDPERSVVCRRTELCLTLAGNSCDLLTITAPGKEGKSVDGRRVVVISARVHPGEANSSFMMKGMMDYLTSNACGAVVLRNNFIFKIAPMLNPDGVINGNTRVNLAGTMHPVYIYIISTIGWDLNRKWAYPVEKLFPTIFHLKRLITNYQRPQPPHGAPRVAIYCDLHGHSIQRNIFTYGCHKAPSRKVKPPGPKLIASDDSRVFPMLVAKQSDMFSFAHCNFKVQPSKRNTARVVVHQELGVINSYTLEASFCGPDFGGRKDTQFSIADLEAMGVHWCRTLLVYFDLTGEVAAAEQDAVATSNIPREPQPHDCSTDNLHAFTDHAATPASLTSTTLPTTEEQQHVTPHEANVDERLLWNVNLLSACESELCGLTEMALKEGGLFEEVDMCCNDCDSDVSEAADDAIAPNHEVYAARPKKTTKKVKKTKKGKKAAGKKMKKPKKKNRKDDTYRGAEVVLKLSKSSAGAIVVPDSTPLAGLLVGRPRSSLDLSIDLPSNVYMHLKQRPSSSSSVLSVSPTFALASDLADPVDASRGLVRPTSG</sequence>
<dbReference type="RefSeq" id="XP_009822191.1">
    <property type="nucleotide sequence ID" value="XM_009823889.1"/>
</dbReference>
<dbReference type="PANTHER" id="PTHR12756:SF45">
    <property type="entry name" value="CYTOSOLIC CARBOXYPEPTIDASE NNA1"/>
    <property type="match status" value="1"/>
</dbReference>
<dbReference type="SUPFAM" id="SSF53187">
    <property type="entry name" value="Zn-dependent exopeptidases"/>
    <property type="match status" value="1"/>
</dbReference>
<feature type="region of interest" description="Disordered" evidence="4">
    <location>
        <begin position="1"/>
        <end position="21"/>
    </location>
</feature>
<name>W4H876_APHAT</name>
<dbReference type="EMBL" id="KI913115">
    <property type="protein sequence ID" value="ETV87328.1"/>
    <property type="molecule type" value="Genomic_DNA"/>
</dbReference>
<reference evidence="6" key="1">
    <citation type="submission" date="2013-12" db="EMBL/GenBank/DDBJ databases">
        <title>The Genome Sequence of Aphanomyces astaci APO3.</title>
        <authorList>
            <consortium name="The Broad Institute Genomics Platform"/>
            <person name="Russ C."/>
            <person name="Tyler B."/>
            <person name="van West P."/>
            <person name="Dieguez-Uribeondo J."/>
            <person name="Young S.K."/>
            <person name="Zeng Q."/>
            <person name="Gargeya S."/>
            <person name="Fitzgerald M."/>
            <person name="Abouelleil A."/>
            <person name="Alvarado L."/>
            <person name="Chapman S.B."/>
            <person name="Gainer-Dewar J."/>
            <person name="Goldberg J."/>
            <person name="Griggs A."/>
            <person name="Gujja S."/>
            <person name="Hansen M."/>
            <person name="Howarth C."/>
            <person name="Imamovic A."/>
            <person name="Ireland A."/>
            <person name="Larimer J."/>
            <person name="McCowan C."/>
            <person name="Murphy C."/>
            <person name="Pearson M."/>
            <person name="Poon T.W."/>
            <person name="Priest M."/>
            <person name="Roberts A."/>
            <person name="Saif S."/>
            <person name="Shea T."/>
            <person name="Sykes S."/>
            <person name="Wortman J."/>
            <person name="Nusbaum C."/>
            <person name="Birren B."/>
        </authorList>
    </citation>
    <scope>NUCLEOTIDE SEQUENCE [LARGE SCALE GENOMIC DNA]</scope>
    <source>
        <strain evidence="6">APO3</strain>
    </source>
</reference>
<feature type="compositionally biased region" description="Basic residues" evidence="4">
    <location>
        <begin position="686"/>
        <end position="713"/>
    </location>
</feature>
<dbReference type="Pfam" id="PF00246">
    <property type="entry name" value="Peptidase_M14"/>
    <property type="match status" value="1"/>
</dbReference>
<dbReference type="InterPro" id="IPR000834">
    <property type="entry name" value="Peptidase_M14"/>
</dbReference>